<evidence type="ECO:0000313" key="2">
    <source>
        <dbReference type="EMBL" id="PZW39155.1"/>
    </source>
</evidence>
<gene>
    <name evidence="2" type="ORF">LX95_02296</name>
</gene>
<sequence length="241" mass="28332">MKTQRFFLLLLCISMFGIKNYAQTEKFNQTDAQGQRHGKWMKKFEGTNQKRYEGTFEHGKEVGVFKFYKEGNYNQPVATKEYNTKNDSILVTYYTNNEVIVSQGNMVNKKREGTWRYYHKGGEKLMMIENYKNDKLHGNKKTFLPDGMLAQEENYKNGKLDGTEIVYLKDKQILQYYTYKNGKLNGLTKIYDKSGNILSEGNYKEDEKDGIWKFYDDGKVVQTIKYPLPKTPLKVKKKQTD</sequence>
<name>A0A2W7I1L1_9FLAO</name>
<dbReference type="Pfam" id="PF07661">
    <property type="entry name" value="MORN_2"/>
    <property type="match status" value="2"/>
</dbReference>
<feature type="signal peptide" evidence="1">
    <location>
        <begin position="1"/>
        <end position="22"/>
    </location>
</feature>
<dbReference type="SUPFAM" id="SSF82185">
    <property type="entry name" value="Histone H3 K4-specific methyltransferase SET7/9 N-terminal domain"/>
    <property type="match status" value="1"/>
</dbReference>
<organism evidence="2 3">
    <name type="scientific">Mesonia algae</name>
    <dbReference type="NCBI Taxonomy" id="213248"/>
    <lineage>
        <taxon>Bacteria</taxon>
        <taxon>Pseudomonadati</taxon>
        <taxon>Bacteroidota</taxon>
        <taxon>Flavobacteriia</taxon>
        <taxon>Flavobacteriales</taxon>
        <taxon>Flavobacteriaceae</taxon>
        <taxon>Mesonia</taxon>
    </lineage>
</organism>
<comment type="caution">
    <text evidence="2">The sequence shown here is derived from an EMBL/GenBank/DDBJ whole genome shotgun (WGS) entry which is preliminary data.</text>
</comment>
<proteinExistence type="predicted"/>
<dbReference type="Gene3D" id="2.20.110.10">
    <property type="entry name" value="Histone H3 K4-specific methyltransferase SET7/9 N-terminal domain"/>
    <property type="match status" value="2"/>
</dbReference>
<feature type="chain" id="PRO_5015850127" evidence="1">
    <location>
        <begin position="23"/>
        <end position="241"/>
    </location>
</feature>
<evidence type="ECO:0000256" key="1">
    <source>
        <dbReference type="SAM" id="SignalP"/>
    </source>
</evidence>
<dbReference type="Proteomes" id="UP000249542">
    <property type="component" value="Unassembled WGS sequence"/>
</dbReference>
<accession>A0A2W7I1L1</accession>
<protein>
    <submittedName>
        <fullName evidence="2">Antitoxin component YwqK of YwqJK toxin-antitoxin module</fullName>
    </submittedName>
</protein>
<dbReference type="InterPro" id="IPR011652">
    <property type="entry name" value="MORN_2"/>
</dbReference>
<keyword evidence="1" id="KW-0732">Signal</keyword>
<reference evidence="2 3" key="1">
    <citation type="submission" date="2018-06" db="EMBL/GenBank/DDBJ databases">
        <title>Genomic Encyclopedia of Archaeal and Bacterial Type Strains, Phase II (KMG-II): from individual species to whole genera.</title>
        <authorList>
            <person name="Goeker M."/>
        </authorList>
    </citation>
    <scope>NUCLEOTIDE SEQUENCE [LARGE SCALE GENOMIC DNA]</scope>
    <source>
        <strain evidence="2 3">DSM 15361</strain>
    </source>
</reference>
<keyword evidence="3" id="KW-1185">Reference proteome</keyword>
<dbReference type="RefSeq" id="WP_170116611.1">
    <property type="nucleotide sequence ID" value="NZ_QKYV01000006.1"/>
</dbReference>
<evidence type="ECO:0000313" key="3">
    <source>
        <dbReference type="Proteomes" id="UP000249542"/>
    </source>
</evidence>
<dbReference type="EMBL" id="QKYV01000006">
    <property type="protein sequence ID" value="PZW39155.1"/>
    <property type="molecule type" value="Genomic_DNA"/>
</dbReference>
<dbReference type="AlphaFoldDB" id="A0A2W7I1L1"/>